<protein>
    <submittedName>
        <fullName evidence="1">Uncharacterized protein</fullName>
    </submittedName>
</protein>
<accession>A0A4R0XPT4</accession>
<proteinExistence type="predicted"/>
<name>A0A4R0XPT4_9MOLU</name>
<dbReference type="RefSeq" id="WP_131599623.1">
    <property type="nucleotide sequence ID" value="NZ_PSZO01000065.1"/>
</dbReference>
<feature type="non-terminal residue" evidence="1">
    <location>
        <position position="343"/>
    </location>
</feature>
<dbReference type="AlphaFoldDB" id="A0A4R0XPT4"/>
<sequence length="343" mass="38798">MNKILRLKIDTKYLRKTGGGSDKYEEPKNLLGHYELLNSLKNIDAYQGIRAFSLLNKKTKSIVEGDVPLIPAPRKRFVEDMKFVFGQNKLNYSTTFFSANDKNLHFIYNLGYDQIEEAIRRLETLEELIKKHNTPSSNIGHFFKLLVGKHKEELRQDIGIISKERKISNFTSTKITKYLSNQSSQFLSFKPLTKKIVLENESAELTFSSIDIAEIAAQKLSTLKINIIQNKGDDKLIINGTISEESNLNLNGVISYNKDSSLLREKQNKNDSNEEMNFTNNDSIETVVGVIDGGISDGIVKDSLYKYEDNITLGIGDKISRGTHAEEVTSLILFADELSDKTN</sequence>
<keyword evidence="2" id="KW-1185">Reference proteome</keyword>
<dbReference type="Proteomes" id="UP000294192">
    <property type="component" value="Unassembled WGS sequence"/>
</dbReference>
<gene>
    <name evidence="1" type="ORF">C4B24_04800</name>
</gene>
<reference evidence="1 2" key="1">
    <citation type="submission" date="2018-02" db="EMBL/GenBank/DDBJ databases">
        <title>Mycoplasma marinum and Mycoplasma todarodis sp. nov., moderately halophilic and psychrotolerant mycoplasmas isolated from cephalopods.</title>
        <authorList>
            <person name="Viver T."/>
        </authorList>
    </citation>
    <scope>NUCLEOTIDE SEQUENCE [LARGE SCALE GENOMIC DNA]</scope>
    <source>
        <strain evidence="1 2">PE</strain>
    </source>
</reference>
<comment type="caution">
    <text evidence="1">The sequence shown here is derived from an EMBL/GenBank/DDBJ whole genome shotgun (WGS) entry which is preliminary data.</text>
</comment>
<evidence type="ECO:0000313" key="2">
    <source>
        <dbReference type="Proteomes" id="UP000294192"/>
    </source>
</evidence>
<evidence type="ECO:0000313" key="1">
    <source>
        <dbReference type="EMBL" id="TCG10330.1"/>
    </source>
</evidence>
<organism evidence="1 2">
    <name type="scientific">Mycoplasma marinum</name>
    <dbReference type="NCBI Taxonomy" id="1937190"/>
    <lineage>
        <taxon>Bacteria</taxon>
        <taxon>Bacillati</taxon>
        <taxon>Mycoplasmatota</taxon>
        <taxon>Mollicutes</taxon>
        <taxon>Mycoplasmataceae</taxon>
        <taxon>Mycoplasma</taxon>
    </lineage>
</organism>
<dbReference type="EMBL" id="PSZO01000065">
    <property type="protein sequence ID" value="TCG10330.1"/>
    <property type="molecule type" value="Genomic_DNA"/>
</dbReference>